<dbReference type="Pfam" id="PF22953">
    <property type="entry name" value="SpnB_Rossmann"/>
    <property type="match status" value="1"/>
</dbReference>
<dbReference type="InterPro" id="IPR013968">
    <property type="entry name" value="PKS_KR"/>
</dbReference>
<dbReference type="Proteomes" id="UP000185596">
    <property type="component" value="Unassembled WGS sequence"/>
</dbReference>
<dbReference type="SUPFAM" id="SSF51735">
    <property type="entry name" value="NAD(P)-binding Rossmann-fold domains"/>
    <property type="match status" value="2"/>
</dbReference>
<dbReference type="RefSeq" id="WP_143230054.1">
    <property type="nucleotide sequence ID" value="NZ_MSIE01000165.1"/>
</dbReference>
<evidence type="ECO:0000313" key="6">
    <source>
        <dbReference type="Proteomes" id="UP000185596"/>
    </source>
</evidence>
<evidence type="ECO:0000256" key="1">
    <source>
        <dbReference type="ARBA" id="ARBA00022679"/>
    </source>
</evidence>
<evidence type="ECO:0000313" key="5">
    <source>
        <dbReference type="EMBL" id="OLF04512.1"/>
    </source>
</evidence>
<accession>A0A1Q8BQX9</accession>
<dbReference type="CDD" id="cd08956">
    <property type="entry name" value="KR_3_FAS_SDR_x"/>
    <property type="match status" value="1"/>
</dbReference>
<gene>
    <name evidence="5" type="ORF">BU204_37695</name>
</gene>
<dbReference type="EMBL" id="MSIE01000165">
    <property type="protein sequence ID" value="OLF04512.1"/>
    <property type="molecule type" value="Genomic_DNA"/>
</dbReference>
<dbReference type="Gene3D" id="3.40.50.720">
    <property type="entry name" value="NAD(P)-binding Rossmann-like Domain"/>
    <property type="match status" value="1"/>
</dbReference>
<dbReference type="Gene3D" id="3.30.70.3290">
    <property type="match status" value="1"/>
</dbReference>
<dbReference type="OrthoDB" id="9778690at2"/>
<feature type="non-terminal residue" evidence="5">
    <location>
        <position position="837"/>
    </location>
</feature>
<dbReference type="AlphaFoldDB" id="A0A1Q8BQX9"/>
<dbReference type="InterPro" id="IPR016035">
    <property type="entry name" value="Acyl_Trfase/lysoPLipase"/>
</dbReference>
<dbReference type="PROSITE" id="PS52019">
    <property type="entry name" value="PKS_MFAS_DH"/>
    <property type="match status" value="1"/>
</dbReference>
<dbReference type="InterPro" id="IPR036291">
    <property type="entry name" value="NAD(P)-bd_dom_sf"/>
</dbReference>
<dbReference type="SMART" id="SM00827">
    <property type="entry name" value="PKS_AT"/>
    <property type="match status" value="1"/>
</dbReference>
<sequence length="837" mass="87697">MDPMLAEFQAAVEGLPVGEPSIPIVSTVAPGARFDEGYWVRQVREPVRFADAVAALGEAGVTRVVELGPDGSLTAAVGEILPEVVAVPVLRRDRDEEETAVRALAALHVDGATVDWAELLAGTGASVVDLPTYPFRHERFWPPARPVGDATGLGLDRARHPLLGAMTTVTTTDPSVAGTAVLFTGRLSVATHPWLADHAVAGTVVVPGTALLELAIRAGDEVGCGRVADLALLTPLELPAAGAAQLQVWVGTDQTGQRSVTVTARRADVPDQPWTTHASGRLAETDEQPPPLTAAQWPPRDATEIDLTDFYDTAAADGFGYGPAFRGLRSAWRRDTEIFAEVALPAQARDAAAFGLHPALLDAAVQAVPFATPDEAGPRLPFAWEDVSLHATGATTLRVRITPRPHGGVALAAADTAGAPVLSVGSLTLRAPARADTGPADALFTVDLVPVQQPPSQQPEVHLLDRDADLAALPEPAPAVVVVDPDGAERADLATAAHERTARALDLVQAWLADERLDRSRLVFRIRPGDPGDAAVAGLVRSATAEHPGRFGLLDAHDPRDAATAAAFLTDDEPHLAVRDGRVHLPRLRRATPTPDDTTWDRDGTVLVTGATGGIGRELVRHLLARGFRHLLLAGRREPVADLAEPDPEVRFLPCDVTDRDAVHALVRAAGAAHPLTAVVHAAGAVDDGVVADLTQERLSAVLAPKVDGAWHLHEATRDLDLAGFVLFSSAAGVLGTPGQANYAAANAFLHGLVELRREAGLPAHAIAWGAWTVGLAAGLPDADRARGGFRTLSVADGLALFDRVTATAGGTLLAAPLDRAALRARPLVPPLLRELA</sequence>
<dbReference type="PANTHER" id="PTHR43775">
    <property type="entry name" value="FATTY ACID SYNTHASE"/>
    <property type="match status" value="1"/>
</dbReference>
<dbReference type="InterPro" id="IPR057326">
    <property type="entry name" value="KR_dom"/>
</dbReference>
<feature type="active site" description="Proton acceptor; for dehydratase activity" evidence="2">
    <location>
        <position position="198"/>
    </location>
</feature>
<dbReference type="InterPro" id="IPR049900">
    <property type="entry name" value="PKS_mFAS_DH"/>
</dbReference>
<evidence type="ECO:0000256" key="3">
    <source>
        <dbReference type="SAM" id="MobiDB-lite"/>
    </source>
</evidence>
<feature type="active site" description="Proton donor; for dehydratase activity" evidence="2">
    <location>
        <position position="362"/>
    </location>
</feature>
<proteinExistence type="predicted"/>
<dbReference type="SMART" id="SM00826">
    <property type="entry name" value="PKS_DH"/>
    <property type="match status" value="1"/>
</dbReference>
<dbReference type="Pfam" id="PF21089">
    <property type="entry name" value="PKS_DH_N"/>
    <property type="match status" value="1"/>
</dbReference>
<dbReference type="Pfam" id="PF14765">
    <property type="entry name" value="PS-DH"/>
    <property type="match status" value="1"/>
</dbReference>
<dbReference type="GO" id="GO:0006633">
    <property type="term" value="P:fatty acid biosynthetic process"/>
    <property type="evidence" value="ECO:0007669"/>
    <property type="project" value="TreeGrafter"/>
</dbReference>
<keyword evidence="6" id="KW-1185">Reference proteome</keyword>
<keyword evidence="1" id="KW-0808">Transferase</keyword>
<feature type="region of interest" description="C-terminal hotdog fold" evidence="2">
    <location>
        <begin position="302"/>
        <end position="438"/>
    </location>
</feature>
<dbReference type="InterPro" id="IPR049552">
    <property type="entry name" value="PKS_DH_N"/>
</dbReference>
<dbReference type="Gene3D" id="3.40.366.10">
    <property type="entry name" value="Malonyl-Coenzyme A Acyl Carrier Protein, domain 2"/>
    <property type="match status" value="1"/>
</dbReference>
<dbReference type="GO" id="GO:0004312">
    <property type="term" value="F:fatty acid synthase activity"/>
    <property type="evidence" value="ECO:0007669"/>
    <property type="project" value="TreeGrafter"/>
</dbReference>
<name>A0A1Q8BQX9_9PSEU</name>
<dbReference type="Pfam" id="PF08659">
    <property type="entry name" value="KR"/>
    <property type="match status" value="1"/>
</dbReference>
<dbReference type="Gene3D" id="3.10.129.110">
    <property type="entry name" value="Polyketide synthase dehydratase"/>
    <property type="match status" value="1"/>
</dbReference>
<dbReference type="InterPro" id="IPR014043">
    <property type="entry name" value="Acyl_transferase_dom"/>
</dbReference>
<dbReference type="SMART" id="SM00822">
    <property type="entry name" value="PKS_KR"/>
    <property type="match status" value="1"/>
</dbReference>
<dbReference type="SUPFAM" id="SSF52151">
    <property type="entry name" value="FabD/lysophospholipase-like"/>
    <property type="match status" value="1"/>
</dbReference>
<dbReference type="InterPro" id="IPR055123">
    <property type="entry name" value="SpnB-like_Rossmann"/>
</dbReference>
<protein>
    <recommendedName>
        <fullName evidence="4">PKS/mFAS DH domain-containing protein</fullName>
    </recommendedName>
</protein>
<feature type="region of interest" description="N-terminal hotdog fold" evidence="2">
    <location>
        <begin position="160"/>
        <end position="289"/>
    </location>
</feature>
<organism evidence="5 6">
    <name type="scientific">Actinophytocola xanthii</name>
    <dbReference type="NCBI Taxonomy" id="1912961"/>
    <lineage>
        <taxon>Bacteria</taxon>
        <taxon>Bacillati</taxon>
        <taxon>Actinomycetota</taxon>
        <taxon>Actinomycetes</taxon>
        <taxon>Pseudonocardiales</taxon>
        <taxon>Pseudonocardiaceae</taxon>
    </lineage>
</organism>
<evidence type="ECO:0000256" key="2">
    <source>
        <dbReference type="PROSITE-ProRule" id="PRU01363"/>
    </source>
</evidence>
<evidence type="ECO:0000259" key="4">
    <source>
        <dbReference type="PROSITE" id="PS52019"/>
    </source>
</evidence>
<dbReference type="PANTHER" id="PTHR43775:SF51">
    <property type="entry name" value="INACTIVE PHENOLPHTHIOCEROL SYNTHESIS POLYKETIDE SYNTHASE TYPE I PKS1-RELATED"/>
    <property type="match status" value="1"/>
</dbReference>
<dbReference type="InterPro" id="IPR050091">
    <property type="entry name" value="PKS_NRPS_Biosynth_Enz"/>
</dbReference>
<reference evidence="5 6" key="1">
    <citation type="submission" date="2016-12" db="EMBL/GenBank/DDBJ databases">
        <title>The draft genome sequence of Actinophytocola sp. 11-183.</title>
        <authorList>
            <person name="Wang W."/>
            <person name="Yuan L."/>
        </authorList>
    </citation>
    <scope>NUCLEOTIDE SEQUENCE [LARGE SCALE GENOMIC DNA]</scope>
    <source>
        <strain evidence="5 6">11-183</strain>
    </source>
</reference>
<dbReference type="InterPro" id="IPR042104">
    <property type="entry name" value="PKS_dehydratase_sf"/>
</dbReference>
<feature type="domain" description="PKS/mFAS DH" evidence="4">
    <location>
        <begin position="160"/>
        <end position="438"/>
    </location>
</feature>
<dbReference type="InterPro" id="IPR049551">
    <property type="entry name" value="PKS_DH_C"/>
</dbReference>
<dbReference type="STRING" id="1912961.BU204_37695"/>
<feature type="region of interest" description="Disordered" evidence="3">
    <location>
        <begin position="267"/>
        <end position="298"/>
    </location>
</feature>
<dbReference type="InterPro" id="IPR020807">
    <property type="entry name" value="PKS_DH"/>
</dbReference>
<comment type="caution">
    <text evidence="5">The sequence shown here is derived from an EMBL/GenBank/DDBJ whole genome shotgun (WGS) entry which is preliminary data.</text>
</comment>
<dbReference type="InterPro" id="IPR001227">
    <property type="entry name" value="Ac_transferase_dom_sf"/>
</dbReference>